<evidence type="ECO:0000256" key="4">
    <source>
        <dbReference type="HAMAP-Rule" id="MF_00518"/>
    </source>
</evidence>
<comment type="subunit">
    <text evidence="4">Homodimer.</text>
</comment>
<dbReference type="CDD" id="cd00563">
    <property type="entry name" value="Dtyr_deacylase"/>
    <property type="match status" value="1"/>
</dbReference>
<dbReference type="HAMAP" id="MF_00518">
    <property type="entry name" value="Deacylase_Dtd"/>
    <property type="match status" value="1"/>
</dbReference>
<dbReference type="InterPro" id="IPR023509">
    <property type="entry name" value="DTD-like_sf"/>
</dbReference>
<dbReference type="OrthoDB" id="9801395at2"/>
<keyword evidence="4" id="KW-0694">RNA-binding</keyword>
<evidence type="ECO:0000256" key="1">
    <source>
        <dbReference type="ARBA" id="ARBA00009673"/>
    </source>
</evidence>
<keyword evidence="2 4" id="KW-0820">tRNA-binding</keyword>
<dbReference type="GO" id="GO:0106026">
    <property type="term" value="F:Gly-tRNA(Ala) deacylase activity"/>
    <property type="evidence" value="ECO:0007669"/>
    <property type="project" value="UniProtKB-UniRule"/>
</dbReference>
<accession>A0A1M4Y773</accession>
<evidence type="ECO:0000313" key="5">
    <source>
        <dbReference type="EMBL" id="SHF01558.1"/>
    </source>
</evidence>
<comment type="catalytic activity">
    <reaction evidence="4">
        <text>glycyl-tRNA(Ala) + H2O = tRNA(Ala) + glycine + H(+)</text>
        <dbReference type="Rhea" id="RHEA:53744"/>
        <dbReference type="Rhea" id="RHEA-COMP:9657"/>
        <dbReference type="Rhea" id="RHEA-COMP:13640"/>
        <dbReference type="ChEBI" id="CHEBI:15377"/>
        <dbReference type="ChEBI" id="CHEBI:15378"/>
        <dbReference type="ChEBI" id="CHEBI:57305"/>
        <dbReference type="ChEBI" id="CHEBI:78442"/>
        <dbReference type="ChEBI" id="CHEBI:78522"/>
    </reaction>
</comment>
<protein>
    <recommendedName>
        <fullName evidence="4">D-aminoacyl-tRNA deacylase</fullName>
        <shortName evidence="4">DTD</shortName>
        <ecNumber evidence="4">3.1.1.96</ecNumber>
    </recommendedName>
    <alternativeName>
        <fullName evidence="4">Gly-tRNA(Ala) deacylase</fullName>
        <ecNumber evidence="4">3.1.1.-</ecNumber>
    </alternativeName>
</protein>
<comment type="catalytic activity">
    <reaction evidence="4">
        <text>a D-aminoacyl-tRNA + H2O = a tRNA + a D-alpha-amino acid + H(+)</text>
        <dbReference type="Rhea" id="RHEA:13953"/>
        <dbReference type="Rhea" id="RHEA-COMP:10123"/>
        <dbReference type="Rhea" id="RHEA-COMP:10124"/>
        <dbReference type="ChEBI" id="CHEBI:15377"/>
        <dbReference type="ChEBI" id="CHEBI:15378"/>
        <dbReference type="ChEBI" id="CHEBI:59871"/>
        <dbReference type="ChEBI" id="CHEBI:78442"/>
        <dbReference type="ChEBI" id="CHEBI:79333"/>
        <dbReference type="EC" id="3.1.1.96"/>
    </reaction>
</comment>
<keyword evidence="6" id="KW-1185">Reference proteome</keyword>
<evidence type="ECO:0000313" key="6">
    <source>
        <dbReference type="Proteomes" id="UP000184196"/>
    </source>
</evidence>
<dbReference type="SUPFAM" id="SSF69500">
    <property type="entry name" value="DTD-like"/>
    <property type="match status" value="1"/>
</dbReference>
<gene>
    <name evidence="4" type="primary">dtd</name>
    <name evidence="5" type="ORF">SAMN02745218_01268</name>
</gene>
<dbReference type="GO" id="GO:0000049">
    <property type="term" value="F:tRNA binding"/>
    <property type="evidence" value="ECO:0007669"/>
    <property type="project" value="UniProtKB-UniRule"/>
</dbReference>
<keyword evidence="4" id="KW-0963">Cytoplasm</keyword>
<proteinExistence type="inferred from homology"/>
<comment type="domain">
    <text evidence="4">A Gly-cisPro motif from one monomer fits into the active site of the other monomer to allow specific chiral rejection of L-amino acids.</text>
</comment>
<dbReference type="GO" id="GO:0019478">
    <property type="term" value="P:D-amino acid catabolic process"/>
    <property type="evidence" value="ECO:0007669"/>
    <property type="project" value="UniProtKB-UniRule"/>
</dbReference>
<dbReference type="GO" id="GO:0005737">
    <property type="term" value="C:cytoplasm"/>
    <property type="evidence" value="ECO:0007669"/>
    <property type="project" value="UniProtKB-SubCell"/>
</dbReference>
<dbReference type="PANTHER" id="PTHR10472:SF5">
    <property type="entry name" value="D-AMINOACYL-TRNA DEACYLASE 1"/>
    <property type="match status" value="1"/>
</dbReference>
<evidence type="ECO:0000256" key="2">
    <source>
        <dbReference type="ARBA" id="ARBA00022555"/>
    </source>
</evidence>
<dbReference type="GO" id="GO:0051500">
    <property type="term" value="F:D-tyrosyl-tRNA(Tyr) deacylase activity"/>
    <property type="evidence" value="ECO:0007669"/>
    <property type="project" value="TreeGrafter"/>
</dbReference>
<keyword evidence="3 4" id="KW-0378">Hydrolase</keyword>
<dbReference type="GO" id="GO:0043908">
    <property type="term" value="F:Ser(Gly)-tRNA(Ala) hydrolase activity"/>
    <property type="evidence" value="ECO:0007669"/>
    <property type="project" value="UniProtKB-UniRule"/>
</dbReference>
<comment type="similarity">
    <text evidence="1 4">Belongs to the DTD family.</text>
</comment>
<dbReference type="Proteomes" id="UP000184196">
    <property type="component" value="Unassembled WGS sequence"/>
</dbReference>
<dbReference type="AlphaFoldDB" id="A0A1M4Y773"/>
<comment type="subcellular location">
    <subcellularLocation>
        <location evidence="4">Cytoplasm</location>
    </subcellularLocation>
</comment>
<reference evidence="6" key="1">
    <citation type="submission" date="2016-11" db="EMBL/GenBank/DDBJ databases">
        <authorList>
            <person name="Varghese N."/>
            <person name="Submissions S."/>
        </authorList>
    </citation>
    <scope>NUCLEOTIDE SEQUENCE [LARGE SCALE GENOMIC DNA]</scope>
    <source>
        <strain evidence="6">DSM 11792</strain>
    </source>
</reference>
<dbReference type="EMBL" id="FQUW01000013">
    <property type="protein sequence ID" value="SHF01558.1"/>
    <property type="molecule type" value="Genomic_DNA"/>
</dbReference>
<feature type="short sequence motif" description="Gly-cisPro motif, important for rejection of L-amino acids" evidence="4">
    <location>
        <begin position="137"/>
        <end position="138"/>
    </location>
</feature>
<name>A0A1M4Y773_9FIRM</name>
<dbReference type="NCBIfam" id="TIGR00256">
    <property type="entry name" value="D-aminoacyl-tRNA deacylase"/>
    <property type="match status" value="1"/>
</dbReference>
<dbReference type="RefSeq" id="WP_073164274.1">
    <property type="nucleotide sequence ID" value="NZ_FQUW01000013.1"/>
</dbReference>
<dbReference type="Pfam" id="PF02580">
    <property type="entry name" value="Tyr_Deacylase"/>
    <property type="match status" value="1"/>
</dbReference>
<dbReference type="PANTHER" id="PTHR10472">
    <property type="entry name" value="D-TYROSYL-TRNA TYR DEACYLASE"/>
    <property type="match status" value="1"/>
</dbReference>
<organism evidence="5 6">
    <name type="scientific">Desulfofundulus australicus DSM 11792</name>
    <dbReference type="NCBI Taxonomy" id="1121425"/>
    <lineage>
        <taxon>Bacteria</taxon>
        <taxon>Bacillati</taxon>
        <taxon>Bacillota</taxon>
        <taxon>Clostridia</taxon>
        <taxon>Eubacteriales</taxon>
        <taxon>Peptococcaceae</taxon>
        <taxon>Desulfofundulus</taxon>
    </lineage>
</organism>
<dbReference type="FunFam" id="3.50.80.10:FF:000001">
    <property type="entry name" value="D-aminoacyl-tRNA deacylase"/>
    <property type="match status" value="1"/>
</dbReference>
<dbReference type="Gene3D" id="3.50.80.10">
    <property type="entry name" value="D-tyrosyl-tRNA(Tyr) deacylase"/>
    <property type="match status" value="1"/>
</dbReference>
<dbReference type="InterPro" id="IPR003732">
    <property type="entry name" value="Daa-tRNA_deacyls_DTD"/>
</dbReference>
<evidence type="ECO:0000256" key="3">
    <source>
        <dbReference type="ARBA" id="ARBA00022801"/>
    </source>
</evidence>
<dbReference type="EC" id="3.1.1.-" evidence="4"/>
<comment type="function">
    <text evidence="4">An aminoacyl-tRNA editing enzyme that deacylates mischarged D-aminoacyl-tRNAs. Also deacylates mischarged glycyl-tRNA(Ala), protecting cells against glycine mischarging by AlaRS. Acts via tRNA-based rather than protein-based catalysis; rejects L-amino acids rather than detecting D-amino acids in the active site. By recycling D-aminoacyl-tRNA to D-amino acids and free tRNA molecules, this enzyme counteracts the toxicity associated with the formation of D-aminoacyl-tRNA entities in vivo and helps enforce protein L-homochirality.</text>
</comment>
<sequence>MRAVVQRVTRGAVTVNGERVAAIGPGLVVLLGVGRDDGVDDARYLAQKVARLRIFEDSQGKMNRSVLEAGGEMLVVSQFTLYGDCRQGRRPGFDRAARPEQARELYEFFVSLLRNEGLVVFTGVFGASMQVEIINDGPVTLLLDSKKEF</sequence>
<dbReference type="EC" id="3.1.1.96" evidence="4"/>